<evidence type="ECO:0000313" key="6">
    <source>
        <dbReference type="Proteomes" id="UP001620514"/>
    </source>
</evidence>
<gene>
    <name evidence="5" type="ORF">ABH943_002798</name>
</gene>
<keyword evidence="6" id="KW-1185">Reference proteome</keyword>
<dbReference type="PANTHER" id="PTHR46847:SF1">
    <property type="entry name" value="D-ALLOSE-BINDING PERIPLASMIC PROTEIN-RELATED"/>
    <property type="match status" value="1"/>
</dbReference>
<evidence type="ECO:0000259" key="4">
    <source>
        <dbReference type="Pfam" id="PF13407"/>
    </source>
</evidence>
<dbReference type="CDD" id="cd20007">
    <property type="entry name" value="PBP1_ABC_sugar_binding-like"/>
    <property type="match status" value="1"/>
</dbReference>
<reference evidence="5 6" key="2">
    <citation type="submission" date="2024-11" db="EMBL/GenBank/DDBJ databases">
        <title>Using genomics to understand microbial adaptation to soil warming.</title>
        <authorList>
            <person name="Deangelis K.M. PhD."/>
        </authorList>
    </citation>
    <scope>NUCLEOTIDE SEQUENCE [LARGE SCALE GENOMIC DNA]</scope>
    <source>
        <strain evidence="5 6">GAS97</strain>
    </source>
</reference>
<comment type="subcellular location">
    <subcellularLocation>
        <location evidence="1">Cell envelope</location>
    </subcellularLocation>
</comment>
<feature type="domain" description="Periplasmic binding protein" evidence="4">
    <location>
        <begin position="166"/>
        <end position="427"/>
    </location>
</feature>
<comment type="similarity">
    <text evidence="2">Belongs to the bacterial solute-binding protein 2 family.</text>
</comment>
<evidence type="ECO:0000256" key="3">
    <source>
        <dbReference type="ARBA" id="ARBA00022729"/>
    </source>
</evidence>
<keyword evidence="3" id="KW-0732">Signal</keyword>
<dbReference type="Proteomes" id="UP001620514">
    <property type="component" value="Unassembled WGS sequence"/>
</dbReference>
<name>A0ABW8ML91_9BURK</name>
<reference evidence="5 6" key="1">
    <citation type="submission" date="2024-10" db="EMBL/GenBank/DDBJ databases">
        <authorList>
            <person name="Deangelis K."/>
            <person name="Huntemann M."/>
            <person name="Clum A."/>
            <person name="Wang J."/>
            <person name="Palaniappan K."/>
            <person name="Ritter S."/>
            <person name="Chen I.-M."/>
            <person name="Stamatis D."/>
            <person name="Reddy T."/>
            <person name="O'Malley R."/>
            <person name="Daum C."/>
            <person name="Ng V."/>
            <person name="Ivanova N."/>
            <person name="Kyrpides N."/>
            <person name="Woyke T."/>
        </authorList>
    </citation>
    <scope>NUCLEOTIDE SEQUENCE [LARGE SCALE GENOMIC DNA]</scope>
    <source>
        <strain evidence="5 6">GAS97</strain>
    </source>
</reference>
<evidence type="ECO:0000256" key="2">
    <source>
        <dbReference type="ARBA" id="ARBA00007639"/>
    </source>
</evidence>
<protein>
    <submittedName>
        <fullName evidence="5">Ribose transport system substrate-binding protein</fullName>
    </submittedName>
</protein>
<dbReference type="SUPFAM" id="SSF53822">
    <property type="entry name" value="Periplasmic binding protein-like I"/>
    <property type="match status" value="1"/>
</dbReference>
<evidence type="ECO:0000313" key="5">
    <source>
        <dbReference type="EMBL" id="MFK4442782.1"/>
    </source>
</evidence>
<organism evidence="5 6">
    <name type="scientific">Caballeronia udeis</name>
    <dbReference type="NCBI Taxonomy" id="1232866"/>
    <lineage>
        <taxon>Bacteria</taxon>
        <taxon>Pseudomonadati</taxon>
        <taxon>Pseudomonadota</taxon>
        <taxon>Betaproteobacteria</taxon>
        <taxon>Burkholderiales</taxon>
        <taxon>Burkholderiaceae</taxon>
        <taxon>Caballeronia</taxon>
    </lineage>
</organism>
<accession>A0ABW8ML91</accession>
<evidence type="ECO:0000256" key="1">
    <source>
        <dbReference type="ARBA" id="ARBA00004196"/>
    </source>
</evidence>
<sequence>MGLQRPNTRERSVVHLRAARTLARVPTGSMCRNGEIRHVTVVIRHHLMRFIASSENLVAMIAAGIARIFAKSLNTIPRRCAIGCAAASVLIPMVTDSAHAYTAQQPIAVAMERVEQVGRRKSDSKLEEDKMKRFVSRCMVAVSTIIVFSLSGPARADAAHPVVALLPGVVDPFYFTMHRGAERAAKEENVELLFQVPKAWNTSEQVPILKAFIAKHPDVLLISPVDKQQLIGPLKEAADAGIKVITVDTYIGDGHYQTGKGDADFPLSYIASDNLEGGRVAARALAKAIGDKGTVYCENNKPGISSTDARAEGFAEEMKKHPNITVLQTLYNEDDANQAAAHVAAVLARNPDLAGVFGANTFSGSGAAQGVKAAGKQGIVKVVVFDAVPGIDKQIKSGLVDIAIAQRPDEIGYYGVKFAADVIHGKKIPTLKSTGFEVLDKTNIDKPDMQQYIYSN</sequence>
<dbReference type="InterPro" id="IPR028082">
    <property type="entry name" value="Peripla_BP_I"/>
</dbReference>
<dbReference type="PANTHER" id="PTHR46847">
    <property type="entry name" value="D-ALLOSE-BINDING PERIPLASMIC PROTEIN-RELATED"/>
    <property type="match status" value="1"/>
</dbReference>
<dbReference type="Pfam" id="PF13407">
    <property type="entry name" value="Peripla_BP_4"/>
    <property type="match status" value="1"/>
</dbReference>
<comment type="caution">
    <text evidence="5">The sequence shown here is derived from an EMBL/GenBank/DDBJ whole genome shotgun (WGS) entry which is preliminary data.</text>
</comment>
<dbReference type="Gene3D" id="3.40.50.2300">
    <property type="match status" value="2"/>
</dbReference>
<dbReference type="InterPro" id="IPR025997">
    <property type="entry name" value="SBP_2_dom"/>
</dbReference>
<proteinExistence type="inferred from homology"/>
<dbReference type="EMBL" id="JBIYDN010000007">
    <property type="protein sequence ID" value="MFK4442782.1"/>
    <property type="molecule type" value="Genomic_DNA"/>
</dbReference>